<protein>
    <submittedName>
        <fullName evidence="1">Uncharacterized protein</fullName>
    </submittedName>
</protein>
<organism evidence="1 2">
    <name type="scientific">Mycena rosella</name>
    <name type="common">Pink bonnet</name>
    <name type="synonym">Agaricus rosellus</name>
    <dbReference type="NCBI Taxonomy" id="1033263"/>
    <lineage>
        <taxon>Eukaryota</taxon>
        <taxon>Fungi</taxon>
        <taxon>Dikarya</taxon>
        <taxon>Basidiomycota</taxon>
        <taxon>Agaricomycotina</taxon>
        <taxon>Agaricomycetes</taxon>
        <taxon>Agaricomycetidae</taxon>
        <taxon>Agaricales</taxon>
        <taxon>Marasmiineae</taxon>
        <taxon>Mycenaceae</taxon>
        <taxon>Mycena</taxon>
    </lineage>
</organism>
<proteinExistence type="predicted"/>
<gene>
    <name evidence="1" type="ORF">B0H17DRAFT_1207339</name>
</gene>
<dbReference type="EMBL" id="JARKIE010000143">
    <property type="protein sequence ID" value="KAJ7676352.1"/>
    <property type="molecule type" value="Genomic_DNA"/>
</dbReference>
<name>A0AAD7D302_MYCRO</name>
<accession>A0AAD7D302</accession>
<comment type="caution">
    <text evidence="1">The sequence shown here is derived from an EMBL/GenBank/DDBJ whole genome shotgun (WGS) entry which is preliminary data.</text>
</comment>
<reference evidence="1" key="1">
    <citation type="submission" date="2023-03" db="EMBL/GenBank/DDBJ databases">
        <title>Massive genome expansion in bonnet fungi (Mycena s.s.) driven by repeated elements and novel gene families across ecological guilds.</title>
        <authorList>
            <consortium name="Lawrence Berkeley National Laboratory"/>
            <person name="Harder C.B."/>
            <person name="Miyauchi S."/>
            <person name="Viragh M."/>
            <person name="Kuo A."/>
            <person name="Thoen E."/>
            <person name="Andreopoulos B."/>
            <person name="Lu D."/>
            <person name="Skrede I."/>
            <person name="Drula E."/>
            <person name="Henrissat B."/>
            <person name="Morin E."/>
            <person name="Kohler A."/>
            <person name="Barry K."/>
            <person name="LaButti K."/>
            <person name="Morin E."/>
            <person name="Salamov A."/>
            <person name="Lipzen A."/>
            <person name="Mereny Z."/>
            <person name="Hegedus B."/>
            <person name="Baldrian P."/>
            <person name="Stursova M."/>
            <person name="Weitz H."/>
            <person name="Taylor A."/>
            <person name="Grigoriev I.V."/>
            <person name="Nagy L.G."/>
            <person name="Martin F."/>
            <person name="Kauserud H."/>
        </authorList>
    </citation>
    <scope>NUCLEOTIDE SEQUENCE</scope>
    <source>
        <strain evidence="1">CBHHK067</strain>
    </source>
</reference>
<evidence type="ECO:0000313" key="1">
    <source>
        <dbReference type="EMBL" id="KAJ7676352.1"/>
    </source>
</evidence>
<evidence type="ECO:0000313" key="2">
    <source>
        <dbReference type="Proteomes" id="UP001221757"/>
    </source>
</evidence>
<dbReference type="Proteomes" id="UP001221757">
    <property type="component" value="Unassembled WGS sequence"/>
</dbReference>
<sequence length="344" mass="37240">MLPALTEPTRYLVHLLNGTLRAAEVHLSRQTQWLYCPCDSSNDTGVLLSVLAVNTGSPLEWFSDVVFGPALAKHRLGLGISGQALLAPGAVSNFKEARVDHRRARLGIVDTSYKPCATRELRRTGAGGNWARRGCFCAGIALPLLGLRVKPADCLAPPRTSDDFKQRFSSQAPRQAHRRFENVAGPCGQPSTGRELRPSAFPPPWSLPGPERMACARADVQDAAADGIKTGAPRTRERRWAVSRCAQPRAGRVRRAREDKISIIYASRCGVEEELRASAPLRASLALADELSLGPPQDAAVDDFKAGVSRARARDPCLSARGQCVTTECSAGAQRKRKCYCAFG</sequence>
<keyword evidence="2" id="KW-1185">Reference proteome</keyword>
<dbReference type="AlphaFoldDB" id="A0AAD7D302"/>